<dbReference type="EMBL" id="LGUF01000010">
    <property type="protein sequence ID" value="KON83497.1"/>
    <property type="molecule type" value="Genomic_DNA"/>
</dbReference>
<comment type="caution">
    <text evidence="3">The sequence shown here is derived from an EMBL/GenBank/DDBJ whole genome shotgun (WGS) entry which is preliminary data.</text>
</comment>
<dbReference type="PATRIC" id="fig|1459.3.peg.6050"/>
<dbReference type="Pfam" id="PF08327">
    <property type="entry name" value="AHSA1"/>
    <property type="match status" value="1"/>
</dbReference>
<keyword evidence="4" id="KW-1185">Reference proteome</keyword>
<dbReference type="AlphaFoldDB" id="A0A0M0G1P4"/>
<dbReference type="InterPro" id="IPR023393">
    <property type="entry name" value="START-like_dom_sf"/>
</dbReference>
<dbReference type="InterPro" id="IPR013538">
    <property type="entry name" value="ASHA1/2-like_C"/>
</dbReference>
<accession>A0A0M0G1P4</accession>
<sequence>MDNNLNQSFEIAITRVFDAPRELVFKAWTELGHFAKWWGPKGVTLEIVKMDARSGGEFLGIQTSPYGNQVMWGKFAYQEVVEPEKVAYIRSFSDEQGNTVRAPFSVSWPLEIMNIITLEDDEGKTVLKLKGCPVNASAEEQETYKGMAPKLQQDLEGTFDKLADYLVSLN</sequence>
<evidence type="ECO:0000259" key="2">
    <source>
        <dbReference type="Pfam" id="PF08327"/>
    </source>
</evidence>
<evidence type="ECO:0000313" key="4">
    <source>
        <dbReference type="Proteomes" id="UP000037109"/>
    </source>
</evidence>
<dbReference type="STRING" id="1459.AF332_27455"/>
<dbReference type="RefSeq" id="WP_053437809.1">
    <property type="nucleotide sequence ID" value="NZ_LGUF01000010.1"/>
</dbReference>
<reference evidence="4" key="1">
    <citation type="submission" date="2015-07" db="EMBL/GenBank/DDBJ databases">
        <title>Fjat-10036 dsm4.</title>
        <authorList>
            <person name="Liu B."/>
            <person name="Wang J."/>
            <person name="Zhu Y."/>
            <person name="Liu G."/>
            <person name="Chen Q."/>
            <person name="Chen Z."/>
            <person name="Lan J."/>
            <person name="Che J."/>
            <person name="Ge C."/>
            <person name="Shi H."/>
            <person name="Pan Z."/>
            <person name="Liu X."/>
        </authorList>
    </citation>
    <scope>NUCLEOTIDE SEQUENCE [LARGE SCALE GENOMIC DNA]</scope>
    <source>
        <strain evidence="4">DSM 4</strain>
    </source>
</reference>
<dbReference type="CDD" id="cd07814">
    <property type="entry name" value="SRPBCC_CalC_Aha1-like"/>
    <property type="match status" value="1"/>
</dbReference>
<comment type="similarity">
    <text evidence="1">Belongs to the AHA1 family.</text>
</comment>
<proteinExistence type="inferred from homology"/>
<evidence type="ECO:0000256" key="1">
    <source>
        <dbReference type="ARBA" id="ARBA00006817"/>
    </source>
</evidence>
<gene>
    <name evidence="3" type="ORF">AF332_27455</name>
</gene>
<protein>
    <submittedName>
        <fullName evidence="3">Polyketide cyclase</fullName>
    </submittedName>
</protein>
<name>A0A0M0G1P4_SPOGL</name>
<dbReference type="Proteomes" id="UP000037109">
    <property type="component" value="Unassembled WGS sequence"/>
</dbReference>
<dbReference type="OrthoDB" id="118413at2"/>
<feature type="domain" description="Activator of Hsp90 ATPase homologue 1/2-like C-terminal" evidence="2">
    <location>
        <begin position="18"/>
        <end position="166"/>
    </location>
</feature>
<dbReference type="SUPFAM" id="SSF55961">
    <property type="entry name" value="Bet v1-like"/>
    <property type="match status" value="1"/>
</dbReference>
<evidence type="ECO:0000313" key="3">
    <source>
        <dbReference type="EMBL" id="KON83497.1"/>
    </source>
</evidence>
<organism evidence="3 4">
    <name type="scientific">Sporosarcina globispora</name>
    <name type="common">Bacillus globisporus</name>
    <dbReference type="NCBI Taxonomy" id="1459"/>
    <lineage>
        <taxon>Bacteria</taxon>
        <taxon>Bacillati</taxon>
        <taxon>Bacillota</taxon>
        <taxon>Bacilli</taxon>
        <taxon>Bacillales</taxon>
        <taxon>Caryophanaceae</taxon>
        <taxon>Sporosarcina</taxon>
    </lineage>
</organism>
<dbReference type="Gene3D" id="3.30.530.20">
    <property type="match status" value="1"/>
</dbReference>